<dbReference type="OrthoDB" id="711632at2"/>
<evidence type="ECO:0000256" key="4">
    <source>
        <dbReference type="ARBA" id="ARBA00022679"/>
    </source>
</evidence>
<dbReference type="SUPFAM" id="SSF55874">
    <property type="entry name" value="ATPase domain of HSP90 chaperone/DNA topoisomerase II/histidine kinase"/>
    <property type="match status" value="1"/>
</dbReference>
<dbReference type="GO" id="GO:0009927">
    <property type="term" value="F:histidine phosphotransfer kinase activity"/>
    <property type="evidence" value="ECO:0007669"/>
    <property type="project" value="TreeGrafter"/>
</dbReference>
<dbReference type="PANTHER" id="PTHR43047">
    <property type="entry name" value="TWO-COMPONENT HISTIDINE PROTEIN KINASE"/>
    <property type="match status" value="1"/>
</dbReference>
<proteinExistence type="predicted"/>
<dbReference type="CDD" id="cd00082">
    <property type="entry name" value="HisKA"/>
    <property type="match status" value="1"/>
</dbReference>
<reference evidence="8 9" key="1">
    <citation type="submission" date="2019-02" db="EMBL/GenBank/DDBJ databases">
        <title>Pedobacter sp. RP-3-8 sp. nov., isolated from Arctic soil.</title>
        <authorList>
            <person name="Dahal R.H."/>
        </authorList>
    </citation>
    <scope>NUCLEOTIDE SEQUENCE [LARGE SCALE GENOMIC DNA]</scope>
    <source>
        <strain evidence="8 9">RP-3-8</strain>
    </source>
</reference>
<evidence type="ECO:0000256" key="3">
    <source>
        <dbReference type="ARBA" id="ARBA00022553"/>
    </source>
</evidence>
<evidence type="ECO:0000313" key="8">
    <source>
        <dbReference type="EMBL" id="TCC98848.1"/>
    </source>
</evidence>
<dbReference type="InterPro" id="IPR003661">
    <property type="entry name" value="HisK_dim/P_dom"/>
</dbReference>
<dbReference type="PANTHER" id="PTHR43047:SF72">
    <property type="entry name" value="OSMOSENSING HISTIDINE PROTEIN KINASE SLN1"/>
    <property type="match status" value="1"/>
</dbReference>
<dbReference type="FunFam" id="3.30.565.10:FF:000010">
    <property type="entry name" value="Sensor histidine kinase RcsC"/>
    <property type="match status" value="1"/>
</dbReference>
<dbReference type="Gene3D" id="1.10.287.130">
    <property type="match status" value="1"/>
</dbReference>
<dbReference type="GO" id="GO:0000155">
    <property type="term" value="F:phosphorelay sensor kinase activity"/>
    <property type="evidence" value="ECO:0007669"/>
    <property type="project" value="InterPro"/>
</dbReference>
<dbReference type="InterPro" id="IPR005467">
    <property type="entry name" value="His_kinase_dom"/>
</dbReference>
<comment type="caution">
    <text evidence="8">The sequence shown here is derived from an EMBL/GenBank/DDBJ whole genome shotgun (WGS) entry which is preliminary data.</text>
</comment>
<evidence type="ECO:0000256" key="6">
    <source>
        <dbReference type="SAM" id="Phobius"/>
    </source>
</evidence>
<evidence type="ECO:0000256" key="5">
    <source>
        <dbReference type="ARBA" id="ARBA00022777"/>
    </source>
</evidence>
<accession>A0A4R0NFC2</accession>
<dbReference type="EC" id="2.7.13.3" evidence="2"/>
<keyword evidence="6" id="KW-1133">Transmembrane helix</keyword>
<dbReference type="InterPro" id="IPR003594">
    <property type="entry name" value="HATPase_dom"/>
</dbReference>
<sequence>MKVTYTRTLARKTLLTFLVFVIILAIAALFVRNAITKKLEDISKLASNIEHRLKPEQALLLLHQAEDDFQESLLDINGPKSNDYKVKLTLAFNKIDTLLNTQTDTTQLTAAQGNQVKVWYNKKLELSNRLFGLKHNFDSLLTVYAQFNGQTNLTEISTNLKTHKKKFNSKTDTIRKAGSVEKKGLFGRLKDAISNKQGAAGGVVEINHNTNTAELATQKIIARDRTNNAKKLQELQQHNVKMLSMQRELISLNTNITNELERIVNDLKDINYKMADELKGMAFKNYQETTSLLNKFYLAALFLVLLFATLLIIFIFQLNKSELQLLKENERSVNIARQKMELLTHMTHEIRNPLTTIKGFLYIFAKTTLTQRQTDMLESIKGSSDMLLRTLNDTLDAAKMETSELKIESDPFNPYSTINQVVENMSYSATKKKLELSYNFKGDMEAQVLGDAFRLKQIMVNLLSNAIKYTNEGKVTINAELLTEDTRLQVDIIDTGMGISADQQANLFSQYYQTNSAKGQVGTGLGLYICKQLVEMQKGKISVKSELGVGTTFSFFIPYSKA</sequence>
<name>A0A4R0NFC2_9SPHI</name>
<dbReference type="InterPro" id="IPR036890">
    <property type="entry name" value="HATPase_C_sf"/>
</dbReference>
<keyword evidence="6" id="KW-0812">Transmembrane</keyword>
<organism evidence="8 9">
    <name type="scientific">Pedobacter hiemivivus</name>
    <dbReference type="NCBI Taxonomy" id="2530454"/>
    <lineage>
        <taxon>Bacteria</taxon>
        <taxon>Pseudomonadati</taxon>
        <taxon>Bacteroidota</taxon>
        <taxon>Sphingobacteriia</taxon>
        <taxon>Sphingobacteriales</taxon>
        <taxon>Sphingobacteriaceae</taxon>
        <taxon>Pedobacter</taxon>
    </lineage>
</organism>
<dbReference type="Pfam" id="PF02518">
    <property type="entry name" value="HATPase_c"/>
    <property type="match status" value="1"/>
</dbReference>
<dbReference type="Gene3D" id="3.30.565.10">
    <property type="entry name" value="Histidine kinase-like ATPase, C-terminal domain"/>
    <property type="match status" value="1"/>
</dbReference>
<protein>
    <recommendedName>
        <fullName evidence="2">histidine kinase</fullName>
        <ecNumber evidence="2">2.7.13.3</ecNumber>
    </recommendedName>
</protein>
<dbReference type="AlphaFoldDB" id="A0A4R0NFC2"/>
<evidence type="ECO:0000256" key="1">
    <source>
        <dbReference type="ARBA" id="ARBA00000085"/>
    </source>
</evidence>
<evidence type="ECO:0000259" key="7">
    <source>
        <dbReference type="PROSITE" id="PS50109"/>
    </source>
</evidence>
<dbReference type="PROSITE" id="PS50109">
    <property type="entry name" value="HIS_KIN"/>
    <property type="match status" value="1"/>
</dbReference>
<keyword evidence="3" id="KW-0597">Phosphoprotein</keyword>
<dbReference type="InterPro" id="IPR004358">
    <property type="entry name" value="Sig_transdc_His_kin-like_C"/>
</dbReference>
<dbReference type="InterPro" id="IPR036097">
    <property type="entry name" value="HisK_dim/P_sf"/>
</dbReference>
<dbReference type="Pfam" id="PF00512">
    <property type="entry name" value="HisKA"/>
    <property type="match status" value="1"/>
</dbReference>
<gene>
    <name evidence="8" type="ORF">EZ444_06110</name>
</gene>
<feature type="transmembrane region" description="Helical" evidence="6">
    <location>
        <begin position="12"/>
        <end position="31"/>
    </location>
</feature>
<keyword evidence="4" id="KW-0808">Transferase</keyword>
<dbReference type="EMBL" id="SJSM01000002">
    <property type="protein sequence ID" value="TCC98848.1"/>
    <property type="molecule type" value="Genomic_DNA"/>
</dbReference>
<evidence type="ECO:0000313" key="9">
    <source>
        <dbReference type="Proteomes" id="UP000291117"/>
    </source>
</evidence>
<dbReference type="SUPFAM" id="SSF47384">
    <property type="entry name" value="Homodimeric domain of signal transducing histidine kinase"/>
    <property type="match status" value="1"/>
</dbReference>
<dbReference type="CDD" id="cd16922">
    <property type="entry name" value="HATPase_EvgS-ArcB-TorS-like"/>
    <property type="match status" value="1"/>
</dbReference>
<dbReference type="RefSeq" id="WP_131607828.1">
    <property type="nucleotide sequence ID" value="NZ_SJSM01000002.1"/>
</dbReference>
<feature type="transmembrane region" description="Helical" evidence="6">
    <location>
        <begin position="296"/>
        <end position="318"/>
    </location>
</feature>
<dbReference type="GO" id="GO:0005886">
    <property type="term" value="C:plasma membrane"/>
    <property type="evidence" value="ECO:0007669"/>
    <property type="project" value="TreeGrafter"/>
</dbReference>
<dbReference type="PRINTS" id="PR00344">
    <property type="entry name" value="BCTRLSENSOR"/>
</dbReference>
<comment type="catalytic activity">
    <reaction evidence="1">
        <text>ATP + protein L-histidine = ADP + protein N-phospho-L-histidine.</text>
        <dbReference type="EC" id="2.7.13.3"/>
    </reaction>
</comment>
<dbReference type="Proteomes" id="UP000291117">
    <property type="component" value="Unassembled WGS sequence"/>
</dbReference>
<evidence type="ECO:0000256" key="2">
    <source>
        <dbReference type="ARBA" id="ARBA00012438"/>
    </source>
</evidence>
<keyword evidence="6" id="KW-0472">Membrane</keyword>
<feature type="domain" description="Histidine kinase" evidence="7">
    <location>
        <begin position="345"/>
        <end position="561"/>
    </location>
</feature>
<dbReference type="SMART" id="SM00387">
    <property type="entry name" value="HATPase_c"/>
    <property type="match status" value="1"/>
</dbReference>
<dbReference type="SMART" id="SM00388">
    <property type="entry name" value="HisKA"/>
    <property type="match status" value="1"/>
</dbReference>
<keyword evidence="5 8" id="KW-0418">Kinase</keyword>
<keyword evidence="9" id="KW-1185">Reference proteome</keyword>